<sequence>MRDFEKTISVSHIITEEGQYIFFYPMSNEFPLFFANIPYSNECSLFVGLS</sequence>
<reference evidence="1" key="1">
    <citation type="submission" date="2013-04" db="EMBL/GenBank/DDBJ databases">
        <authorList>
            <person name="Harkins D.M."/>
            <person name="Durkin A.S."/>
            <person name="Brinkac L.M."/>
            <person name="Haft D.H."/>
            <person name="Selengut J.D."/>
            <person name="Sanka R."/>
            <person name="DePew J."/>
            <person name="Purushe J."/>
            <person name="Galloway R.L."/>
            <person name="Vinetz J.M."/>
            <person name="Sutton G.G."/>
            <person name="Nierman W.C."/>
            <person name="Fouts D.E."/>
        </authorList>
    </citation>
    <scope>NUCLEOTIDE SEQUENCE [LARGE SCALE GENOMIC DNA]</scope>
    <source>
        <strain evidence="1">CDC</strain>
    </source>
</reference>
<dbReference type="Proteomes" id="UP000013984">
    <property type="component" value="Unassembled WGS sequence"/>
</dbReference>
<dbReference type="EMBL" id="AOGZ02000013">
    <property type="protein sequence ID" value="EOQ97682.1"/>
    <property type="molecule type" value="Genomic_DNA"/>
</dbReference>
<protein>
    <submittedName>
        <fullName evidence="1">Uncharacterized protein</fullName>
    </submittedName>
</protein>
<proteinExistence type="predicted"/>
<keyword evidence="2" id="KW-1185">Reference proteome</keyword>
<name>R9A6E0_9LEPT</name>
<comment type="caution">
    <text evidence="1">The sequence shown here is derived from an EMBL/GenBank/DDBJ whole genome shotgun (WGS) entry which is preliminary data.</text>
</comment>
<accession>R9A6E0</accession>
<dbReference type="AlphaFoldDB" id="R9A6E0"/>
<organism evidence="1 2">
    <name type="scientific">Leptospira wolbachii serovar Codice str. CDC</name>
    <dbReference type="NCBI Taxonomy" id="1218599"/>
    <lineage>
        <taxon>Bacteria</taxon>
        <taxon>Pseudomonadati</taxon>
        <taxon>Spirochaetota</taxon>
        <taxon>Spirochaetia</taxon>
        <taxon>Leptospirales</taxon>
        <taxon>Leptospiraceae</taxon>
        <taxon>Leptospira</taxon>
    </lineage>
</organism>
<evidence type="ECO:0000313" key="2">
    <source>
        <dbReference type="Proteomes" id="UP000013984"/>
    </source>
</evidence>
<evidence type="ECO:0000313" key="1">
    <source>
        <dbReference type="EMBL" id="EOQ97682.1"/>
    </source>
</evidence>
<gene>
    <name evidence="1" type="ORF">LEP1GSC195_0235</name>
</gene>